<name>A0AAV4BFT3_9GAST</name>
<protein>
    <submittedName>
        <fullName evidence="1">Uncharacterized protein</fullName>
    </submittedName>
</protein>
<comment type="caution">
    <text evidence="1">The sequence shown here is derived from an EMBL/GenBank/DDBJ whole genome shotgun (WGS) entry which is preliminary data.</text>
</comment>
<dbReference type="EMBL" id="BLXT01004995">
    <property type="protein sequence ID" value="GFO18949.1"/>
    <property type="molecule type" value="Genomic_DNA"/>
</dbReference>
<proteinExistence type="predicted"/>
<gene>
    <name evidence="1" type="ORF">PoB_004545400</name>
</gene>
<organism evidence="1 2">
    <name type="scientific">Plakobranchus ocellatus</name>
    <dbReference type="NCBI Taxonomy" id="259542"/>
    <lineage>
        <taxon>Eukaryota</taxon>
        <taxon>Metazoa</taxon>
        <taxon>Spiralia</taxon>
        <taxon>Lophotrochozoa</taxon>
        <taxon>Mollusca</taxon>
        <taxon>Gastropoda</taxon>
        <taxon>Heterobranchia</taxon>
        <taxon>Euthyneura</taxon>
        <taxon>Panpulmonata</taxon>
        <taxon>Sacoglossa</taxon>
        <taxon>Placobranchoidea</taxon>
        <taxon>Plakobranchidae</taxon>
        <taxon>Plakobranchus</taxon>
    </lineage>
</organism>
<evidence type="ECO:0000313" key="2">
    <source>
        <dbReference type="Proteomes" id="UP000735302"/>
    </source>
</evidence>
<accession>A0AAV4BFT3</accession>
<reference evidence="1 2" key="1">
    <citation type="journal article" date="2021" name="Elife">
        <title>Chloroplast acquisition without the gene transfer in kleptoplastic sea slugs, Plakobranchus ocellatus.</title>
        <authorList>
            <person name="Maeda T."/>
            <person name="Takahashi S."/>
            <person name="Yoshida T."/>
            <person name="Shimamura S."/>
            <person name="Takaki Y."/>
            <person name="Nagai Y."/>
            <person name="Toyoda A."/>
            <person name="Suzuki Y."/>
            <person name="Arimoto A."/>
            <person name="Ishii H."/>
            <person name="Satoh N."/>
            <person name="Nishiyama T."/>
            <person name="Hasebe M."/>
            <person name="Maruyama T."/>
            <person name="Minagawa J."/>
            <person name="Obokata J."/>
            <person name="Shigenobu S."/>
        </authorList>
    </citation>
    <scope>NUCLEOTIDE SEQUENCE [LARGE SCALE GENOMIC DNA]</scope>
</reference>
<evidence type="ECO:0000313" key="1">
    <source>
        <dbReference type="EMBL" id="GFO18949.1"/>
    </source>
</evidence>
<dbReference type="Proteomes" id="UP000735302">
    <property type="component" value="Unassembled WGS sequence"/>
</dbReference>
<sequence>MRCPWKRVHVCECKREGEDVFNLALKIDLTLSSLFLLYSSLHTGHATPGRGLPSFTYTCRHKTILADAIGTKGRTRFYLKEKKLEPLAEQLKAVSSLRYMLCFSVTQLNRKK</sequence>
<dbReference type="AlphaFoldDB" id="A0AAV4BFT3"/>
<keyword evidence="2" id="KW-1185">Reference proteome</keyword>